<accession>A0A1M6T1X4</accession>
<dbReference type="PROSITE" id="PS00902">
    <property type="entry name" value="GLUTAMATE_5_KINASE"/>
    <property type="match status" value="1"/>
</dbReference>
<feature type="binding site" evidence="8">
    <location>
        <position position="6"/>
    </location>
    <ligand>
        <name>ATP</name>
        <dbReference type="ChEBI" id="CHEBI:30616"/>
    </ligand>
</feature>
<evidence type="ECO:0000256" key="6">
    <source>
        <dbReference type="ARBA" id="ARBA00022777"/>
    </source>
</evidence>
<keyword evidence="5 8" id="KW-0547">Nucleotide-binding</keyword>
<dbReference type="Proteomes" id="UP000189810">
    <property type="component" value="Chromosome I"/>
</dbReference>
<gene>
    <name evidence="8" type="primary">proB</name>
    <name evidence="10" type="ORF">SAMN05444391_1266</name>
</gene>
<dbReference type="GO" id="GO:0003723">
    <property type="term" value="F:RNA binding"/>
    <property type="evidence" value="ECO:0007669"/>
    <property type="project" value="InterPro"/>
</dbReference>
<keyword evidence="7 8" id="KW-0067">ATP-binding</keyword>
<dbReference type="RefSeq" id="WP_079654367.1">
    <property type="nucleotide sequence ID" value="NZ_LT670846.1"/>
</dbReference>
<evidence type="ECO:0000256" key="1">
    <source>
        <dbReference type="ARBA" id="ARBA00022490"/>
    </source>
</evidence>
<dbReference type="GO" id="GO:0005524">
    <property type="term" value="F:ATP binding"/>
    <property type="evidence" value="ECO:0007669"/>
    <property type="project" value="UniProtKB-KW"/>
</dbReference>
<dbReference type="HAMAP" id="MF_00456">
    <property type="entry name" value="ProB"/>
    <property type="match status" value="1"/>
</dbReference>
<evidence type="ECO:0000256" key="4">
    <source>
        <dbReference type="ARBA" id="ARBA00022679"/>
    </source>
</evidence>
<dbReference type="Pfam" id="PF01472">
    <property type="entry name" value="PUA"/>
    <property type="match status" value="1"/>
</dbReference>
<dbReference type="InterPro" id="IPR036974">
    <property type="entry name" value="PUA_sf"/>
</dbReference>
<evidence type="ECO:0000256" key="7">
    <source>
        <dbReference type="ARBA" id="ARBA00022840"/>
    </source>
</evidence>
<sequence>MLLIVKIGSNLIQTEQGDIDLEFISRLAREVKVLKSQGDKVLIVSSGAVLCGIKKLGLSKKPEDLTTKQALAGIGQAYLMRIYDSTFSNYGLVVAQVLLTNDVFKDPVKFQSAKNTLEKMLELSVVPIINENDTVAISELIFGDNDFLAVYTAFMMEANLIVLYSSAGGLLDHEGMVIPEIKDVGQAMVYIRKEKSMYGSGGMYSKLSASAIASSLGIPVFITGKSQSLLDVVNNNAVGTLIKPSTKPLKHSKRLMAMMEETRGAVYIDEGAYRALKEGKSLLPAGIKRVEGYFQRGDLVSVKLLDGMLVGKGRVNFSSEELSRVMGMKGEEVKKALNTQKEEAIHRDKLVIFF</sequence>
<keyword evidence="1 8" id="KW-0963">Cytoplasm</keyword>
<dbReference type="InterPro" id="IPR015947">
    <property type="entry name" value="PUA-like_sf"/>
</dbReference>
<dbReference type="InterPro" id="IPR001048">
    <property type="entry name" value="Asp/Glu/Uridylate_kinase"/>
</dbReference>
<dbReference type="InterPro" id="IPR002478">
    <property type="entry name" value="PUA"/>
</dbReference>
<proteinExistence type="inferred from homology"/>
<dbReference type="InterPro" id="IPR001057">
    <property type="entry name" value="Glu/AcGlu_kinase"/>
</dbReference>
<dbReference type="InterPro" id="IPR036393">
    <property type="entry name" value="AceGlu_kinase-like_sf"/>
</dbReference>
<keyword evidence="3 8" id="KW-0641">Proline biosynthesis</keyword>
<dbReference type="Gene3D" id="3.40.1160.10">
    <property type="entry name" value="Acetylglutamate kinase-like"/>
    <property type="match status" value="1"/>
</dbReference>
<dbReference type="CDD" id="cd04242">
    <property type="entry name" value="AAK_G5K_ProB"/>
    <property type="match status" value="1"/>
</dbReference>
<dbReference type="AlphaFoldDB" id="A0A1M6T1X4"/>
<dbReference type="SUPFAM" id="SSF88697">
    <property type="entry name" value="PUA domain-like"/>
    <property type="match status" value="1"/>
</dbReference>
<evidence type="ECO:0000259" key="9">
    <source>
        <dbReference type="SMART" id="SM00359"/>
    </source>
</evidence>
<evidence type="ECO:0000256" key="2">
    <source>
        <dbReference type="ARBA" id="ARBA00022605"/>
    </source>
</evidence>
<organism evidence="10 11">
    <name type="scientific">Thermocrinis minervae</name>
    <dbReference type="NCBI Taxonomy" id="381751"/>
    <lineage>
        <taxon>Bacteria</taxon>
        <taxon>Pseudomonadati</taxon>
        <taxon>Aquificota</taxon>
        <taxon>Aquificia</taxon>
        <taxon>Aquificales</taxon>
        <taxon>Aquificaceae</taxon>
        <taxon>Thermocrinis</taxon>
    </lineage>
</organism>
<comment type="catalytic activity">
    <reaction evidence="8">
        <text>L-glutamate + ATP = L-glutamyl 5-phosphate + ADP</text>
        <dbReference type="Rhea" id="RHEA:14877"/>
        <dbReference type="ChEBI" id="CHEBI:29985"/>
        <dbReference type="ChEBI" id="CHEBI:30616"/>
        <dbReference type="ChEBI" id="CHEBI:58274"/>
        <dbReference type="ChEBI" id="CHEBI:456216"/>
        <dbReference type="EC" id="2.7.2.11"/>
    </reaction>
</comment>
<evidence type="ECO:0000313" key="11">
    <source>
        <dbReference type="Proteomes" id="UP000189810"/>
    </source>
</evidence>
<comment type="pathway">
    <text evidence="8">Amino-acid biosynthesis; L-proline biosynthesis; L-glutamate 5-semialdehyde from L-glutamate: step 1/2.</text>
</comment>
<dbReference type="SMART" id="SM00359">
    <property type="entry name" value="PUA"/>
    <property type="match status" value="1"/>
</dbReference>
<dbReference type="UniPathway" id="UPA00098">
    <property type="reaction ID" value="UER00359"/>
</dbReference>
<name>A0A1M6T1X4_9AQUI</name>
<dbReference type="EC" id="2.7.2.11" evidence="8"/>
<dbReference type="PANTHER" id="PTHR43654">
    <property type="entry name" value="GLUTAMATE 5-KINASE"/>
    <property type="match status" value="1"/>
</dbReference>
<dbReference type="Gene3D" id="2.30.130.10">
    <property type="entry name" value="PUA domain"/>
    <property type="match status" value="1"/>
</dbReference>
<dbReference type="OrthoDB" id="9804434at2"/>
<dbReference type="CDD" id="cd21157">
    <property type="entry name" value="PUA_G5K"/>
    <property type="match status" value="1"/>
</dbReference>
<dbReference type="InterPro" id="IPR005715">
    <property type="entry name" value="Glu_5kinase/COase_Synthase"/>
</dbReference>
<feature type="binding site" evidence="8">
    <location>
        <position position="145"/>
    </location>
    <ligand>
        <name>substrate</name>
    </ligand>
</feature>
<keyword evidence="4 8" id="KW-0808">Transferase</keyword>
<feature type="binding site" evidence="8">
    <location>
        <position position="133"/>
    </location>
    <ligand>
        <name>substrate</name>
    </ligand>
</feature>
<dbReference type="PIRSF" id="PIRSF000729">
    <property type="entry name" value="GK"/>
    <property type="match status" value="1"/>
</dbReference>
<keyword evidence="2 8" id="KW-0028">Amino-acid biosynthesis</keyword>
<comment type="similarity">
    <text evidence="8">Belongs to the glutamate 5-kinase family.</text>
</comment>
<dbReference type="GO" id="GO:0005829">
    <property type="term" value="C:cytosol"/>
    <property type="evidence" value="ECO:0007669"/>
    <property type="project" value="TreeGrafter"/>
</dbReference>
<dbReference type="SUPFAM" id="SSF53633">
    <property type="entry name" value="Carbamate kinase-like"/>
    <property type="match status" value="1"/>
</dbReference>
<dbReference type="NCBIfam" id="TIGR01027">
    <property type="entry name" value="proB"/>
    <property type="match status" value="1"/>
</dbReference>
<dbReference type="STRING" id="381751.SAMN05444391_1266"/>
<dbReference type="GO" id="GO:0004349">
    <property type="term" value="F:glutamate 5-kinase activity"/>
    <property type="evidence" value="ECO:0007669"/>
    <property type="project" value="UniProtKB-UniRule"/>
</dbReference>
<dbReference type="PROSITE" id="PS50890">
    <property type="entry name" value="PUA"/>
    <property type="match status" value="1"/>
</dbReference>
<evidence type="ECO:0000313" key="10">
    <source>
        <dbReference type="EMBL" id="SHK50992.1"/>
    </source>
</evidence>
<protein>
    <recommendedName>
        <fullName evidence="8">Glutamate 5-kinase</fullName>
        <ecNumber evidence="8">2.7.2.11</ecNumber>
    </recommendedName>
    <alternativeName>
        <fullName evidence="8">Gamma-glutamyl kinase</fullName>
        <shortName evidence="8">GK</shortName>
    </alternativeName>
</protein>
<dbReference type="InterPro" id="IPR041739">
    <property type="entry name" value="G5K_ProB"/>
</dbReference>
<dbReference type="FunFam" id="3.40.1160.10:FF:000006">
    <property type="entry name" value="Glutamate 5-kinase"/>
    <property type="match status" value="1"/>
</dbReference>
<dbReference type="EMBL" id="LT670846">
    <property type="protein sequence ID" value="SHK50992.1"/>
    <property type="molecule type" value="Genomic_DNA"/>
</dbReference>
<dbReference type="Pfam" id="PF00696">
    <property type="entry name" value="AA_kinase"/>
    <property type="match status" value="1"/>
</dbReference>
<reference evidence="10 11" key="1">
    <citation type="submission" date="2016-11" db="EMBL/GenBank/DDBJ databases">
        <authorList>
            <person name="Jaros S."/>
            <person name="Januszkiewicz K."/>
            <person name="Wedrychowicz H."/>
        </authorList>
    </citation>
    <scope>NUCLEOTIDE SEQUENCE [LARGE SCALE GENOMIC DNA]</scope>
    <source>
        <strain evidence="10 11">DSM 19557</strain>
    </source>
</reference>
<evidence type="ECO:0000256" key="3">
    <source>
        <dbReference type="ARBA" id="ARBA00022650"/>
    </source>
</evidence>
<keyword evidence="6 8" id="KW-0418">Kinase</keyword>
<feature type="binding site" evidence="8">
    <location>
        <begin position="200"/>
        <end position="206"/>
    </location>
    <ligand>
        <name>ATP</name>
        <dbReference type="ChEBI" id="CHEBI:30616"/>
    </ligand>
</feature>
<dbReference type="InterPro" id="IPR011529">
    <property type="entry name" value="Glu_5kinase"/>
</dbReference>
<dbReference type="InterPro" id="IPR019797">
    <property type="entry name" value="Glutamate_5-kinase_CS"/>
</dbReference>
<dbReference type="GO" id="GO:0055129">
    <property type="term" value="P:L-proline biosynthetic process"/>
    <property type="evidence" value="ECO:0007669"/>
    <property type="project" value="UniProtKB-UniRule"/>
</dbReference>
<evidence type="ECO:0000256" key="5">
    <source>
        <dbReference type="ARBA" id="ARBA00022741"/>
    </source>
</evidence>
<feature type="domain" description="PUA" evidence="9">
    <location>
        <begin position="264"/>
        <end position="343"/>
    </location>
</feature>
<comment type="caution">
    <text evidence="8">Lacks conserved residue(s) required for the propagation of feature annotation.</text>
</comment>
<feature type="binding site" evidence="8">
    <location>
        <position position="46"/>
    </location>
    <ligand>
        <name>substrate</name>
    </ligand>
</feature>
<comment type="function">
    <text evidence="8">Catalyzes the transfer of a phosphate group to glutamate to form L-glutamate 5-phosphate.</text>
</comment>
<dbReference type="PANTHER" id="PTHR43654:SF1">
    <property type="entry name" value="ISOPENTENYL PHOSPHATE KINASE"/>
    <property type="match status" value="1"/>
</dbReference>
<keyword evidence="11" id="KW-1185">Reference proteome</keyword>
<dbReference type="PRINTS" id="PR00474">
    <property type="entry name" value="GLU5KINASE"/>
</dbReference>
<evidence type="ECO:0000256" key="8">
    <source>
        <dbReference type="HAMAP-Rule" id="MF_00456"/>
    </source>
</evidence>
<comment type="subcellular location">
    <subcellularLocation>
        <location evidence="8">Cytoplasm</location>
    </subcellularLocation>
</comment>